<protein>
    <submittedName>
        <fullName evidence="2">Hypp3006 protein</fullName>
    </submittedName>
</protein>
<dbReference type="EMBL" id="OV696690">
    <property type="protein sequence ID" value="CAH1264512.1"/>
    <property type="molecule type" value="Genomic_DNA"/>
</dbReference>
<gene>
    <name evidence="2" type="primary">Hypp3006</name>
    <name evidence="2" type="ORF">BLAG_LOCUS18860</name>
</gene>
<feature type="compositionally biased region" description="Pro residues" evidence="1">
    <location>
        <begin position="23"/>
        <end position="37"/>
    </location>
</feature>
<dbReference type="Proteomes" id="UP000838412">
    <property type="component" value="Chromosome 5"/>
</dbReference>
<dbReference type="AlphaFoldDB" id="A0A8J9ZYC1"/>
<accession>A0A8J9ZYC1</accession>
<proteinExistence type="predicted"/>
<reference evidence="2" key="1">
    <citation type="submission" date="2022-01" db="EMBL/GenBank/DDBJ databases">
        <authorList>
            <person name="Braso-Vives M."/>
        </authorList>
    </citation>
    <scope>NUCLEOTIDE SEQUENCE</scope>
</reference>
<sequence>MVTGGAGALWVEGEAAVWQGRCTPPPNPVGGPNPPPAGQHQPVPEDAPQPSGLTAAFARYRTLNPPPAAHGHSYGEWDDALSKTALLRRTVLLSAPDLRQLTVETLQTYVTAPDPIKEGSCDLIL</sequence>
<feature type="region of interest" description="Disordered" evidence="1">
    <location>
        <begin position="19"/>
        <end position="51"/>
    </location>
</feature>
<keyword evidence="3" id="KW-1185">Reference proteome</keyword>
<organism evidence="2 3">
    <name type="scientific">Branchiostoma lanceolatum</name>
    <name type="common">Common lancelet</name>
    <name type="synonym">Amphioxus lanceolatum</name>
    <dbReference type="NCBI Taxonomy" id="7740"/>
    <lineage>
        <taxon>Eukaryota</taxon>
        <taxon>Metazoa</taxon>
        <taxon>Chordata</taxon>
        <taxon>Cephalochordata</taxon>
        <taxon>Leptocardii</taxon>
        <taxon>Amphioxiformes</taxon>
        <taxon>Branchiostomatidae</taxon>
        <taxon>Branchiostoma</taxon>
    </lineage>
</organism>
<name>A0A8J9ZYC1_BRALA</name>
<evidence type="ECO:0000313" key="2">
    <source>
        <dbReference type="EMBL" id="CAH1264512.1"/>
    </source>
</evidence>
<evidence type="ECO:0000313" key="3">
    <source>
        <dbReference type="Proteomes" id="UP000838412"/>
    </source>
</evidence>
<evidence type="ECO:0000256" key="1">
    <source>
        <dbReference type="SAM" id="MobiDB-lite"/>
    </source>
</evidence>